<dbReference type="OrthoDB" id="5207033at2759"/>
<name>A0A166U7W5_9HYPO</name>
<evidence type="ECO:0000256" key="1">
    <source>
        <dbReference type="SAM" id="Coils"/>
    </source>
</evidence>
<keyword evidence="5" id="KW-1185">Reference proteome</keyword>
<sequence>MGNDSAGGSSKGSTMTAETMAGCSGSCSKVQVFLQYQGKRIEEYPCANVHDLAQPSTSIHQDSLVYNYAYAGTAGISVVVASAHRARGCDRCKEAFARAFCIPDFWWDESCKRANGFFGFKDIPEAAEETEGLGGCASWSRLQVKSLWQDERKPGGYGYAWDKLDTFSRSFSSTDHTAVILFQAKRNEADAHEVARKAVNESRFQKSLLKPAACPAELKDPFWIYPRLLRVFMDLANASVWETRTLVRDRVEKVREKREEKNSREKGQEDTDEPEPLNPDYSLLHDIARHVIHVSETLTVGAVTIQSMLKQHEMHCSGTVKTSTTKNIGYCLSMWHHLMTSNLQRSEANRARLRNEISLAFNQVSQEDSYVSVQLAKDTRLDSAAMRTIAFVTMVFLPATFISAIFSTSFFNFSPETGRWLVSDQFYIYWICAGSVTAAMIGLWFWKRDWFEPEPIKTGKRPNPSSTTRQRQLTYVKSLLGDADTDRSVRNRLSNKWAV</sequence>
<keyword evidence="1" id="KW-0175">Coiled coil</keyword>
<keyword evidence="3" id="KW-1133">Transmembrane helix</keyword>
<evidence type="ECO:0000313" key="4">
    <source>
        <dbReference type="EMBL" id="OAA32167.1"/>
    </source>
</evidence>
<dbReference type="EMBL" id="AZGY01000002">
    <property type="protein sequence ID" value="OAA32167.1"/>
    <property type="molecule type" value="Genomic_DNA"/>
</dbReference>
<dbReference type="Proteomes" id="UP000078544">
    <property type="component" value="Unassembled WGS sequence"/>
</dbReference>
<evidence type="ECO:0000256" key="3">
    <source>
        <dbReference type="SAM" id="Phobius"/>
    </source>
</evidence>
<keyword evidence="3" id="KW-0812">Transmembrane</keyword>
<feature type="region of interest" description="Disordered" evidence="2">
    <location>
        <begin position="252"/>
        <end position="279"/>
    </location>
</feature>
<accession>A0A166U7W5</accession>
<dbReference type="AlphaFoldDB" id="A0A166U7W5"/>
<organism evidence="4 5">
    <name type="scientific">Moelleriella libera RCEF 2490</name>
    <dbReference type="NCBI Taxonomy" id="1081109"/>
    <lineage>
        <taxon>Eukaryota</taxon>
        <taxon>Fungi</taxon>
        <taxon>Dikarya</taxon>
        <taxon>Ascomycota</taxon>
        <taxon>Pezizomycotina</taxon>
        <taxon>Sordariomycetes</taxon>
        <taxon>Hypocreomycetidae</taxon>
        <taxon>Hypocreales</taxon>
        <taxon>Clavicipitaceae</taxon>
        <taxon>Moelleriella</taxon>
    </lineage>
</organism>
<dbReference type="Gene3D" id="1.20.58.340">
    <property type="entry name" value="Magnesium transport protein CorA, transmembrane region"/>
    <property type="match status" value="1"/>
</dbReference>
<protein>
    <submittedName>
        <fullName evidence="4">Mg2+ transporter protein, CorA-like/Zinc transport protein ZntB</fullName>
    </submittedName>
</protein>
<feature type="transmembrane region" description="Helical" evidence="3">
    <location>
        <begin position="384"/>
        <end position="406"/>
    </location>
</feature>
<gene>
    <name evidence="4" type="ORF">AAL_01499</name>
</gene>
<reference evidence="4 5" key="1">
    <citation type="journal article" date="2016" name="Genome Biol. Evol.">
        <title>Divergent and convergent evolution of fungal pathogenicity.</title>
        <authorList>
            <person name="Shang Y."/>
            <person name="Xiao G."/>
            <person name="Zheng P."/>
            <person name="Cen K."/>
            <person name="Zhan S."/>
            <person name="Wang C."/>
        </authorList>
    </citation>
    <scope>NUCLEOTIDE SEQUENCE [LARGE SCALE GENOMIC DNA]</scope>
    <source>
        <strain evidence="4 5">RCEF 2490</strain>
    </source>
</reference>
<proteinExistence type="predicted"/>
<feature type="compositionally biased region" description="Basic and acidic residues" evidence="2">
    <location>
        <begin position="252"/>
        <end position="269"/>
    </location>
</feature>
<feature type="transmembrane region" description="Helical" evidence="3">
    <location>
        <begin position="426"/>
        <end position="446"/>
    </location>
</feature>
<dbReference type="STRING" id="1081109.A0A166U7W5"/>
<evidence type="ECO:0000256" key="2">
    <source>
        <dbReference type="SAM" id="MobiDB-lite"/>
    </source>
</evidence>
<feature type="coiled-coil region" evidence="1">
    <location>
        <begin position="336"/>
        <end position="363"/>
    </location>
</feature>
<evidence type="ECO:0000313" key="5">
    <source>
        <dbReference type="Proteomes" id="UP000078544"/>
    </source>
</evidence>
<comment type="caution">
    <text evidence="4">The sequence shown here is derived from an EMBL/GenBank/DDBJ whole genome shotgun (WGS) entry which is preliminary data.</text>
</comment>
<keyword evidence="3" id="KW-0472">Membrane</keyword>